<organism evidence="1 2">
    <name type="scientific">Oncorhynchus kisutch</name>
    <name type="common">Coho salmon</name>
    <name type="synonym">Salmo kisutch</name>
    <dbReference type="NCBI Taxonomy" id="8019"/>
    <lineage>
        <taxon>Eukaryota</taxon>
        <taxon>Metazoa</taxon>
        <taxon>Chordata</taxon>
        <taxon>Craniata</taxon>
        <taxon>Vertebrata</taxon>
        <taxon>Euteleostomi</taxon>
        <taxon>Actinopterygii</taxon>
        <taxon>Neopterygii</taxon>
        <taxon>Teleostei</taxon>
        <taxon>Protacanthopterygii</taxon>
        <taxon>Salmoniformes</taxon>
        <taxon>Salmonidae</taxon>
        <taxon>Salmoninae</taxon>
        <taxon>Oncorhynchus</taxon>
    </lineage>
</organism>
<accession>A0A8C7IR78</accession>
<dbReference type="GeneTree" id="ENSGT01150000287467"/>
<reference evidence="1" key="2">
    <citation type="submission" date="2025-09" db="UniProtKB">
        <authorList>
            <consortium name="Ensembl"/>
        </authorList>
    </citation>
    <scope>IDENTIFICATION</scope>
</reference>
<keyword evidence="2" id="KW-1185">Reference proteome</keyword>
<dbReference type="Ensembl" id="ENSOKIT00005082214.1">
    <property type="protein sequence ID" value="ENSOKIP00005077150.1"/>
    <property type="gene ID" value="ENSOKIG00005033345.1"/>
</dbReference>
<protein>
    <submittedName>
        <fullName evidence="1">Uncharacterized protein</fullName>
    </submittedName>
</protein>
<reference evidence="1" key="1">
    <citation type="submission" date="2025-08" db="UniProtKB">
        <authorList>
            <consortium name="Ensembl"/>
        </authorList>
    </citation>
    <scope>IDENTIFICATION</scope>
</reference>
<dbReference type="AlphaFoldDB" id="A0A8C7IR78"/>
<proteinExistence type="predicted"/>
<evidence type="ECO:0000313" key="2">
    <source>
        <dbReference type="Proteomes" id="UP000694557"/>
    </source>
</evidence>
<sequence>MVVAAIGECGLESARMTLPSTSRPVFLVRAARSDPDRFTRWSLEERREPLSWSSCRLERSALPASRTQKCPTSATSFLC</sequence>
<dbReference type="Proteomes" id="UP000694557">
    <property type="component" value="Unassembled WGS sequence"/>
</dbReference>
<evidence type="ECO:0000313" key="1">
    <source>
        <dbReference type="Ensembl" id="ENSOKIP00005077150.1"/>
    </source>
</evidence>
<name>A0A8C7IR78_ONCKI</name>